<keyword evidence="3" id="KW-1185">Reference proteome</keyword>
<dbReference type="Proteomes" id="UP000886998">
    <property type="component" value="Unassembled WGS sequence"/>
</dbReference>
<proteinExistence type="predicted"/>
<protein>
    <submittedName>
        <fullName evidence="2">Uncharacterized protein</fullName>
    </submittedName>
</protein>
<reference evidence="2" key="1">
    <citation type="submission" date="2020-08" db="EMBL/GenBank/DDBJ databases">
        <title>Multicomponent nature underlies the extraordinary mechanical properties of spider dragline silk.</title>
        <authorList>
            <person name="Kono N."/>
            <person name="Nakamura H."/>
            <person name="Mori M."/>
            <person name="Yoshida Y."/>
            <person name="Ohtoshi R."/>
            <person name="Malay A.D."/>
            <person name="Moran D.A.P."/>
            <person name="Tomita M."/>
            <person name="Numata K."/>
            <person name="Arakawa K."/>
        </authorList>
    </citation>
    <scope>NUCLEOTIDE SEQUENCE</scope>
</reference>
<organism evidence="2 3">
    <name type="scientific">Trichonephila inaurata madagascariensis</name>
    <dbReference type="NCBI Taxonomy" id="2747483"/>
    <lineage>
        <taxon>Eukaryota</taxon>
        <taxon>Metazoa</taxon>
        <taxon>Ecdysozoa</taxon>
        <taxon>Arthropoda</taxon>
        <taxon>Chelicerata</taxon>
        <taxon>Arachnida</taxon>
        <taxon>Araneae</taxon>
        <taxon>Araneomorphae</taxon>
        <taxon>Entelegynae</taxon>
        <taxon>Araneoidea</taxon>
        <taxon>Nephilidae</taxon>
        <taxon>Trichonephila</taxon>
        <taxon>Trichonephila inaurata</taxon>
    </lineage>
</organism>
<sequence>MGLGTRLVKRSTWGKPNHQFFLRPEREKHSTPSSKRNDDSVATYNLKYFPRSILPCQKKTSEKLRLKSRDPATNHKQRMLPVIRSVILP</sequence>
<accession>A0A8X7C089</accession>
<evidence type="ECO:0000313" key="3">
    <source>
        <dbReference type="Proteomes" id="UP000886998"/>
    </source>
</evidence>
<evidence type="ECO:0000256" key="1">
    <source>
        <dbReference type="SAM" id="MobiDB-lite"/>
    </source>
</evidence>
<feature type="region of interest" description="Disordered" evidence="1">
    <location>
        <begin position="18"/>
        <end position="39"/>
    </location>
</feature>
<feature type="compositionally biased region" description="Basic and acidic residues" evidence="1">
    <location>
        <begin position="23"/>
        <end position="39"/>
    </location>
</feature>
<gene>
    <name evidence="2" type="ORF">TNIN_488351</name>
</gene>
<comment type="caution">
    <text evidence="2">The sequence shown here is derived from an EMBL/GenBank/DDBJ whole genome shotgun (WGS) entry which is preliminary data.</text>
</comment>
<dbReference type="AlphaFoldDB" id="A0A8X7C089"/>
<evidence type="ECO:0000313" key="2">
    <source>
        <dbReference type="EMBL" id="GFY50475.1"/>
    </source>
</evidence>
<name>A0A8X7C089_9ARAC</name>
<dbReference type="EMBL" id="BMAV01007511">
    <property type="protein sequence ID" value="GFY50475.1"/>
    <property type="molecule type" value="Genomic_DNA"/>
</dbReference>